<dbReference type="InterPro" id="IPR051547">
    <property type="entry name" value="TDP2-like"/>
</dbReference>
<dbReference type="AlphaFoldDB" id="K0QZE2"/>
<evidence type="ECO:0000256" key="9">
    <source>
        <dbReference type="ARBA" id="ARBA00023204"/>
    </source>
</evidence>
<name>K0QZE2_THAOC</name>
<keyword evidence="10" id="KW-0539">Nucleus</keyword>
<reference evidence="12 13" key="1">
    <citation type="journal article" date="2012" name="Genome Biol.">
        <title>Genome and low-iron response of an oceanic diatom adapted to chronic iron limitation.</title>
        <authorList>
            <person name="Lommer M."/>
            <person name="Specht M."/>
            <person name="Roy A.S."/>
            <person name="Kraemer L."/>
            <person name="Andreson R."/>
            <person name="Gutowska M.A."/>
            <person name="Wolf J."/>
            <person name="Bergner S.V."/>
            <person name="Schilhabel M.B."/>
            <person name="Klostermeier U.C."/>
            <person name="Beiko R.G."/>
            <person name="Rosenstiel P."/>
            <person name="Hippler M."/>
            <person name="Laroche J."/>
        </authorList>
    </citation>
    <scope>NUCLEOTIDE SEQUENCE [LARGE SCALE GENOMIC DNA]</scope>
    <source>
        <strain evidence="12 13">CCMP1005</strain>
    </source>
</reference>
<keyword evidence="7" id="KW-0378">Hydrolase</keyword>
<keyword evidence="5" id="KW-0479">Metal-binding</keyword>
<evidence type="ECO:0000256" key="2">
    <source>
        <dbReference type="ARBA" id="ARBA00001946"/>
    </source>
</evidence>
<evidence type="ECO:0000256" key="7">
    <source>
        <dbReference type="ARBA" id="ARBA00022801"/>
    </source>
</evidence>
<dbReference type="OrthoDB" id="10691543at2759"/>
<keyword evidence="13" id="KW-1185">Reference proteome</keyword>
<feature type="non-terminal residue" evidence="12">
    <location>
        <position position="1"/>
    </location>
</feature>
<dbReference type="Gene3D" id="3.60.10.10">
    <property type="entry name" value="Endonuclease/exonuclease/phosphatase"/>
    <property type="match status" value="1"/>
</dbReference>
<evidence type="ECO:0000256" key="4">
    <source>
        <dbReference type="ARBA" id="ARBA00022722"/>
    </source>
</evidence>
<evidence type="ECO:0000256" key="3">
    <source>
        <dbReference type="ARBA" id="ARBA00004123"/>
    </source>
</evidence>
<dbReference type="PANTHER" id="PTHR15822">
    <property type="entry name" value="TRAF AND TNF RECEPTOR-ASSOCIATED PROTEIN"/>
    <property type="match status" value="1"/>
</dbReference>
<dbReference type="GO" id="GO:0005634">
    <property type="term" value="C:nucleus"/>
    <property type="evidence" value="ECO:0007669"/>
    <property type="project" value="UniProtKB-SubCell"/>
</dbReference>
<evidence type="ECO:0000256" key="6">
    <source>
        <dbReference type="ARBA" id="ARBA00022763"/>
    </source>
</evidence>
<comment type="cofactor">
    <cofactor evidence="1">
        <name>Mn(2+)</name>
        <dbReference type="ChEBI" id="CHEBI:29035"/>
    </cofactor>
</comment>
<evidence type="ECO:0000313" key="12">
    <source>
        <dbReference type="EMBL" id="EJK44520.1"/>
    </source>
</evidence>
<evidence type="ECO:0000256" key="1">
    <source>
        <dbReference type="ARBA" id="ARBA00001936"/>
    </source>
</evidence>
<keyword evidence="4" id="KW-0540">Nuclease</keyword>
<sequence length="788" mass="87260">SYTGNGCVAVDLAGGAALPPDIIALVRCPTPRRVPRPAGPAGFRSLGAMNDHHSGDFVELLAREDLSAQIISLDVSFISLPAVAACVTLNDGSQPSEGWTNASAGHEGGGSDQSCIFRCKDEEVDATRYSILAHGESSFGIDVQLQVMTQTPFNLPAENGYGHVDHEEASSVVVDLCYKPPKSQMDDESLSDNGSVELAGVVQAGSKEATRDLELVDLTGEDADKYGDDMQFMGVTHPSSPNQCLLHQNDGMETLDGAEPFDMEQQAQLAPETEAIEPVERGEFTASQPASYCDMEEYILYCAVREMRPSKFSNALARVSASSTDQLLNYLIKEGERYVPMLVLNLSLEQASCLAFDGILNEIEISFDGWYEDESAEYCSIALSEASSQILADLLPSIDFLPPYDEDDVLCDRLPLFLLQDGRSRAMEEDVRNIRRTMCNWDSSVEGVSVRSVRLKTIGSSFNNFRELARANTSIVPHEADSDDPLPETFRDVADYMASPYPLSVVSWNIANAEPSYSAPDRRQRAEQAPMLIKRECLRQGFLIQGDADIFKPDIIALQECPFRNFGTEVFEPDYKSMGQRESHSGYCDLLVRSDFSAETLDVFTPSVAALVTLPNKTRLAVASCHLSPFNEGAEERKEQCTELTRVLSETSSNIFMMGDFNMRQYEDFVVLSVGGRGWNDAWDRLKCPFDLKTVSGVDGDHLSDHFGIASLFEVDAANFDANLSCDSSFNPQDETPRMRGDGKCSRPAAAECQQETKRQEKKKRRRCEQEEATRHTLYFENKRRQRQ</sequence>
<feature type="compositionally biased region" description="Basic and acidic residues" evidence="11">
    <location>
        <begin position="735"/>
        <end position="745"/>
    </location>
</feature>
<evidence type="ECO:0008006" key="14">
    <source>
        <dbReference type="Google" id="ProtNLM"/>
    </source>
</evidence>
<evidence type="ECO:0000256" key="10">
    <source>
        <dbReference type="ARBA" id="ARBA00023242"/>
    </source>
</evidence>
<accession>K0QZE2</accession>
<comment type="cofactor">
    <cofactor evidence="2">
        <name>Mg(2+)</name>
        <dbReference type="ChEBI" id="CHEBI:18420"/>
    </cofactor>
</comment>
<keyword evidence="9" id="KW-0234">DNA repair</keyword>
<dbReference type="GO" id="GO:0005737">
    <property type="term" value="C:cytoplasm"/>
    <property type="evidence" value="ECO:0007669"/>
    <property type="project" value="TreeGrafter"/>
</dbReference>
<dbReference type="GO" id="GO:0070260">
    <property type="term" value="F:5'-tyrosyl-DNA phosphodiesterase activity"/>
    <property type="evidence" value="ECO:0007669"/>
    <property type="project" value="TreeGrafter"/>
</dbReference>
<comment type="caution">
    <text evidence="12">The sequence shown here is derived from an EMBL/GenBank/DDBJ whole genome shotgun (WGS) entry which is preliminary data.</text>
</comment>
<feature type="region of interest" description="Disordered" evidence="11">
    <location>
        <begin position="729"/>
        <end position="772"/>
    </location>
</feature>
<dbReference type="PANTHER" id="PTHR15822:SF4">
    <property type="entry name" value="TYROSYL-DNA PHOSPHODIESTERASE 2"/>
    <property type="match status" value="1"/>
</dbReference>
<dbReference type="Proteomes" id="UP000266841">
    <property type="component" value="Unassembled WGS sequence"/>
</dbReference>
<protein>
    <recommendedName>
        <fullName evidence="14">Endonuclease/exonuclease/phosphatase domain-containing protein</fullName>
    </recommendedName>
</protein>
<dbReference type="GO" id="GO:0046872">
    <property type="term" value="F:metal ion binding"/>
    <property type="evidence" value="ECO:0007669"/>
    <property type="project" value="UniProtKB-KW"/>
</dbReference>
<proteinExistence type="predicted"/>
<dbReference type="GO" id="GO:0003697">
    <property type="term" value="F:single-stranded DNA binding"/>
    <property type="evidence" value="ECO:0007669"/>
    <property type="project" value="TreeGrafter"/>
</dbReference>
<keyword evidence="6" id="KW-0227">DNA damage</keyword>
<gene>
    <name evidence="12" type="ORF">THAOC_36930</name>
</gene>
<evidence type="ECO:0000256" key="5">
    <source>
        <dbReference type="ARBA" id="ARBA00022723"/>
    </source>
</evidence>
<dbReference type="GO" id="GO:0004518">
    <property type="term" value="F:nuclease activity"/>
    <property type="evidence" value="ECO:0007669"/>
    <property type="project" value="UniProtKB-KW"/>
</dbReference>
<dbReference type="InterPro" id="IPR036691">
    <property type="entry name" value="Endo/exonu/phosph_ase_sf"/>
</dbReference>
<organism evidence="12 13">
    <name type="scientific">Thalassiosira oceanica</name>
    <name type="common">Marine diatom</name>
    <dbReference type="NCBI Taxonomy" id="159749"/>
    <lineage>
        <taxon>Eukaryota</taxon>
        <taxon>Sar</taxon>
        <taxon>Stramenopiles</taxon>
        <taxon>Ochrophyta</taxon>
        <taxon>Bacillariophyta</taxon>
        <taxon>Coscinodiscophyceae</taxon>
        <taxon>Thalassiosirophycidae</taxon>
        <taxon>Thalassiosirales</taxon>
        <taxon>Thalassiosiraceae</taxon>
        <taxon>Thalassiosira</taxon>
    </lineage>
</organism>
<dbReference type="GO" id="GO:0006302">
    <property type="term" value="P:double-strand break repair"/>
    <property type="evidence" value="ECO:0007669"/>
    <property type="project" value="TreeGrafter"/>
</dbReference>
<keyword evidence="8" id="KW-0460">Magnesium</keyword>
<dbReference type="EMBL" id="AGNL01049584">
    <property type="protein sequence ID" value="EJK44520.1"/>
    <property type="molecule type" value="Genomic_DNA"/>
</dbReference>
<comment type="subcellular location">
    <subcellularLocation>
        <location evidence="3">Nucleus</location>
    </subcellularLocation>
</comment>
<evidence type="ECO:0000256" key="8">
    <source>
        <dbReference type="ARBA" id="ARBA00022842"/>
    </source>
</evidence>
<evidence type="ECO:0000256" key="11">
    <source>
        <dbReference type="SAM" id="MobiDB-lite"/>
    </source>
</evidence>
<dbReference type="SUPFAM" id="SSF56219">
    <property type="entry name" value="DNase I-like"/>
    <property type="match status" value="1"/>
</dbReference>
<evidence type="ECO:0000313" key="13">
    <source>
        <dbReference type="Proteomes" id="UP000266841"/>
    </source>
</evidence>